<evidence type="ECO:0000313" key="4">
    <source>
        <dbReference type="Proteomes" id="UP001059596"/>
    </source>
</evidence>
<dbReference type="OrthoDB" id="7868364at2759"/>
<dbReference type="InterPro" id="IPR036259">
    <property type="entry name" value="MFS_trans_sf"/>
</dbReference>
<keyword evidence="4" id="KW-1185">Reference proteome</keyword>
<feature type="transmembrane region" description="Helical" evidence="2">
    <location>
        <begin position="68"/>
        <end position="91"/>
    </location>
</feature>
<evidence type="ECO:0000256" key="1">
    <source>
        <dbReference type="SAM" id="MobiDB-lite"/>
    </source>
</evidence>
<feature type="transmembrane region" description="Helical" evidence="2">
    <location>
        <begin position="103"/>
        <end position="125"/>
    </location>
</feature>
<protein>
    <submittedName>
        <fullName evidence="3">Uncharacterized protein</fullName>
    </submittedName>
</protein>
<evidence type="ECO:0000256" key="2">
    <source>
        <dbReference type="SAM" id="Phobius"/>
    </source>
</evidence>
<feature type="region of interest" description="Disordered" evidence="1">
    <location>
        <begin position="1"/>
        <end position="31"/>
    </location>
</feature>
<dbReference type="EMBL" id="JAMKOV010000004">
    <property type="protein sequence ID" value="KAI8040654.1"/>
    <property type="molecule type" value="Genomic_DNA"/>
</dbReference>
<gene>
    <name evidence="3" type="ORF">M5D96_006597</name>
</gene>
<comment type="caution">
    <text evidence="3">The sequence shown here is derived from an EMBL/GenBank/DDBJ whole genome shotgun (WGS) entry which is preliminary data.</text>
</comment>
<proteinExistence type="predicted"/>
<dbReference type="SUPFAM" id="SSF103473">
    <property type="entry name" value="MFS general substrate transporter"/>
    <property type="match status" value="1"/>
</dbReference>
<keyword evidence="2" id="KW-1133">Transmembrane helix</keyword>
<evidence type="ECO:0000313" key="3">
    <source>
        <dbReference type="EMBL" id="KAI8040654.1"/>
    </source>
</evidence>
<accession>A0A9Q0BR22</accession>
<dbReference type="InterPro" id="IPR031720">
    <property type="entry name" value="DUF4728"/>
</dbReference>
<organism evidence="3 4">
    <name type="scientific">Drosophila gunungcola</name>
    <name type="common">fruit fly</name>
    <dbReference type="NCBI Taxonomy" id="103775"/>
    <lineage>
        <taxon>Eukaryota</taxon>
        <taxon>Metazoa</taxon>
        <taxon>Ecdysozoa</taxon>
        <taxon>Arthropoda</taxon>
        <taxon>Hexapoda</taxon>
        <taxon>Insecta</taxon>
        <taxon>Pterygota</taxon>
        <taxon>Neoptera</taxon>
        <taxon>Endopterygota</taxon>
        <taxon>Diptera</taxon>
        <taxon>Brachycera</taxon>
        <taxon>Muscomorpha</taxon>
        <taxon>Ephydroidea</taxon>
        <taxon>Drosophilidae</taxon>
        <taxon>Drosophila</taxon>
        <taxon>Sophophora</taxon>
    </lineage>
</organism>
<keyword evidence="2" id="KW-0812">Transmembrane</keyword>
<sequence length="190" mass="21667">MTSDKKKPSAKKKSPEKKKNNDKKSKKGSKSGAISSSLAKICFAIAVSDLLHALYFTIQTMILLIHKFSMFAMLALLGVIFWVIIVVMLIVGLWKRMAGLVRFWLIFSLAGFITDVLFLLWGIATSITVDWDRLQEFSIVFLGIFIESTCIYLVHRYYQTMGEKHKEKRILCPCTGNNDQKKSKKKHGKK</sequence>
<name>A0A9Q0BR22_9MUSC</name>
<dbReference type="Proteomes" id="UP001059596">
    <property type="component" value="Unassembled WGS sequence"/>
</dbReference>
<keyword evidence="2" id="KW-0472">Membrane</keyword>
<dbReference type="Pfam" id="PF15860">
    <property type="entry name" value="DUF4728"/>
    <property type="match status" value="1"/>
</dbReference>
<reference evidence="3" key="1">
    <citation type="journal article" date="2023" name="Genome Biol. Evol.">
        <title>Long-read-based Genome Assembly of Drosophila gunungcola Reveals Fewer Chemosensory Genes in Flower-breeding Species.</title>
        <authorList>
            <person name="Negi A."/>
            <person name="Liao B.Y."/>
            <person name="Yeh S.D."/>
        </authorList>
    </citation>
    <scope>NUCLEOTIDE SEQUENCE</scope>
    <source>
        <strain evidence="3">Sukarami</strain>
    </source>
</reference>
<feature type="transmembrane region" description="Helical" evidence="2">
    <location>
        <begin position="137"/>
        <end position="158"/>
    </location>
</feature>
<dbReference type="AlphaFoldDB" id="A0A9Q0BR22"/>